<dbReference type="EMBL" id="JH717844">
    <property type="protein sequence ID" value="EWY89534.1"/>
    <property type="molecule type" value="Genomic_DNA"/>
</dbReference>
<evidence type="ECO:0000313" key="1">
    <source>
        <dbReference type="EMBL" id="EWY89534.1"/>
    </source>
</evidence>
<proteinExistence type="predicted"/>
<dbReference type="HOGENOM" id="CLU_3299382_0_0_1"/>
<reference evidence="1 2" key="1">
    <citation type="submission" date="2011-06" db="EMBL/GenBank/DDBJ databases">
        <title>The Genome Sequence of Fusarium oxysporum FOSC 3-a.</title>
        <authorList>
            <consortium name="The Broad Institute Genome Sequencing Platform"/>
            <person name="Ma L.-J."/>
            <person name="Gale L.R."/>
            <person name="Schwartz D.C."/>
            <person name="Zhou S."/>
            <person name="Corby-Kistler H."/>
            <person name="Young S.K."/>
            <person name="Zeng Q."/>
            <person name="Gargeya S."/>
            <person name="Fitzgerald M."/>
            <person name="Haas B."/>
            <person name="Abouelleil A."/>
            <person name="Alvarado L."/>
            <person name="Arachchi H.M."/>
            <person name="Berlin A."/>
            <person name="Brown A."/>
            <person name="Chapman S.B."/>
            <person name="Chen Z."/>
            <person name="Dunbar C."/>
            <person name="Freedman E."/>
            <person name="Gearin G."/>
            <person name="Gellesch M."/>
            <person name="Goldberg J."/>
            <person name="Griggs A."/>
            <person name="Gujja S."/>
            <person name="Heiman D."/>
            <person name="Howarth C."/>
            <person name="Larson L."/>
            <person name="Lui A."/>
            <person name="MacDonald P.J.P."/>
            <person name="Mehta T."/>
            <person name="Montmayeur A."/>
            <person name="Murphy C."/>
            <person name="Neiman D."/>
            <person name="Pearson M."/>
            <person name="Priest M."/>
            <person name="Roberts A."/>
            <person name="Saif S."/>
            <person name="Shea T."/>
            <person name="Shenoy N."/>
            <person name="Sisk P."/>
            <person name="Stolte C."/>
            <person name="Sykes S."/>
            <person name="Wortman J."/>
            <person name="Nusbaum C."/>
            <person name="Birren B."/>
        </authorList>
    </citation>
    <scope>NUCLEOTIDE SEQUENCE [LARGE SCALE GENOMIC DNA]</scope>
    <source>
        <strain evidence="2">FOSC 3-a</strain>
    </source>
</reference>
<dbReference type="Proteomes" id="UP000030753">
    <property type="component" value="Unassembled WGS sequence"/>
</dbReference>
<sequence>MAPRKKTSAELDQELREKLEVFSGSYQQDIYGQNIFVLVL</sequence>
<accession>W9I9E9</accession>
<dbReference type="AlphaFoldDB" id="W9I9E9"/>
<protein>
    <submittedName>
        <fullName evidence="1">Uncharacterized protein</fullName>
    </submittedName>
</protein>
<organism evidence="1 2">
    <name type="scientific">Fusarium oxysporum NRRL 32931</name>
    <dbReference type="NCBI Taxonomy" id="660029"/>
    <lineage>
        <taxon>Eukaryota</taxon>
        <taxon>Fungi</taxon>
        <taxon>Dikarya</taxon>
        <taxon>Ascomycota</taxon>
        <taxon>Pezizomycotina</taxon>
        <taxon>Sordariomycetes</taxon>
        <taxon>Hypocreomycetidae</taxon>
        <taxon>Hypocreales</taxon>
        <taxon>Nectriaceae</taxon>
        <taxon>Fusarium</taxon>
        <taxon>Fusarium oxysporum species complex</taxon>
    </lineage>
</organism>
<evidence type="ECO:0000313" key="2">
    <source>
        <dbReference type="Proteomes" id="UP000030753"/>
    </source>
</evidence>
<dbReference type="OrthoDB" id="2157103at2759"/>
<gene>
    <name evidence="1" type="ORF">FOYG_10357</name>
</gene>
<name>W9I9E9_FUSOX</name>